<feature type="domain" description="FHA" evidence="9">
    <location>
        <begin position="30"/>
        <end position="93"/>
    </location>
</feature>
<dbReference type="PROSITE" id="PS50006">
    <property type="entry name" value="FHA_DOMAIN"/>
    <property type="match status" value="1"/>
</dbReference>
<dbReference type="Gene3D" id="2.60.200.20">
    <property type="match status" value="1"/>
</dbReference>
<feature type="non-terminal residue" evidence="10">
    <location>
        <position position="123"/>
    </location>
</feature>
<comment type="subcellular location">
    <subcellularLocation>
        <location evidence="2">Chromosome</location>
    </subcellularLocation>
    <subcellularLocation>
        <location evidence="1">Nucleus</location>
    </subcellularLocation>
</comment>
<evidence type="ECO:0000259" key="9">
    <source>
        <dbReference type="PROSITE" id="PS50006"/>
    </source>
</evidence>
<sequence length="123" mass="13993">MVWGLLPVDPLPGIRLFEFLRFCIFTKGTYKVGRKGCDIITTKDKGVSRVHAKIIVDEMVCMDHLQKRLLHKSSKVRIRDCSKYGTFINKNTDSKEKVHEFANKETILTDGDLVAFGTGNAKY</sequence>
<dbReference type="GO" id="GO:0030870">
    <property type="term" value="C:Mre11 complex"/>
    <property type="evidence" value="ECO:0007669"/>
    <property type="project" value="InterPro"/>
</dbReference>
<keyword evidence="3" id="KW-0158">Chromosome</keyword>
<keyword evidence="7" id="KW-0131">Cell cycle</keyword>
<evidence type="ECO:0000313" key="11">
    <source>
        <dbReference type="Proteomes" id="UP000030748"/>
    </source>
</evidence>
<protein>
    <recommendedName>
        <fullName evidence="9">FHA domain-containing protein</fullName>
    </recommendedName>
</protein>
<keyword evidence="6" id="KW-0539">Nucleus</keyword>
<dbReference type="SUPFAM" id="SSF49879">
    <property type="entry name" value="SMAD/FHA domain"/>
    <property type="match status" value="1"/>
</dbReference>
<dbReference type="InterPro" id="IPR000253">
    <property type="entry name" value="FHA_dom"/>
</dbReference>
<evidence type="ECO:0000256" key="6">
    <source>
        <dbReference type="ARBA" id="ARBA00023242"/>
    </source>
</evidence>
<accession>A0A022QDX5</accession>
<dbReference type="PANTHER" id="PTHR12162">
    <property type="entry name" value="NIBRIN-RELATED"/>
    <property type="match status" value="1"/>
</dbReference>
<dbReference type="EMBL" id="KI632116">
    <property type="protein sequence ID" value="EYU24720.1"/>
    <property type="molecule type" value="Genomic_DNA"/>
</dbReference>
<reference evidence="10 11" key="1">
    <citation type="journal article" date="2013" name="Proc. Natl. Acad. Sci. U.S.A.">
        <title>Fine-scale variation in meiotic recombination in Mimulus inferred from population shotgun sequencing.</title>
        <authorList>
            <person name="Hellsten U."/>
            <person name="Wright K.M."/>
            <person name="Jenkins J."/>
            <person name="Shu S."/>
            <person name="Yuan Y."/>
            <person name="Wessler S.R."/>
            <person name="Schmutz J."/>
            <person name="Willis J.H."/>
            <person name="Rokhsar D.S."/>
        </authorList>
    </citation>
    <scope>NUCLEOTIDE SEQUENCE [LARGE SCALE GENOMIC DNA]</scope>
    <source>
        <strain evidence="11">cv. DUN x IM62</strain>
    </source>
</reference>
<keyword evidence="4" id="KW-0227">DNA damage</keyword>
<dbReference type="GO" id="GO:0005694">
    <property type="term" value="C:chromosome"/>
    <property type="evidence" value="ECO:0007669"/>
    <property type="project" value="UniProtKB-SubCell"/>
</dbReference>
<gene>
    <name evidence="10" type="ORF">MIMGU_mgv1a023241mg</name>
</gene>
<dbReference type="Pfam" id="PF00498">
    <property type="entry name" value="FHA"/>
    <property type="match status" value="1"/>
</dbReference>
<keyword evidence="5" id="KW-0234">DNA repair</keyword>
<name>A0A022QDX5_ERYGU</name>
<organism evidence="10 11">
    <name type="scientific">Erythranthe guttata</name>
    <name type="common">Yellow monkey flower</name>
    <name type="synonym">Mimulus guttatus</name>
    <dbReference type="NCBI Taxonomy" id="4155"/>
    <lineage>
        <taxon>Eukaryota</taxon>
        <taxon>Viridiplantae</taxon>
        <taxon>Streptophyta</taxon>
        <taxon>Embryophyta</taxon>
        <taxon>Tracheophyta</taxon>
        <taxon>Spermatophyta</taxon>
        <taxon>Magnoliopsida</taxon>
        <taxon>eudicotyledons</taxon>
        <taxon>Gunneridae</taxon>
        <taxon>Pentapetalae</taxon>
        <taxon>asterids</taxon>
        <taxon>lamiids</taxon>
        <taxon>Lamiales</taxon>
        <taxon>Phrymaceae</taxon>
        <taxon>Erythranthe</taxon>
    </lineage>
</organism>
<evidence type="ECO:0000256" key="2">
    <source>
        <dbReference type="ARBA" id="ARBA00004286"/>
    </source>
</evidence>
<dbReference type="GO" id="GO:0006302">
    <property type="term" value="P:double-strand break repair"/>
    <property type="evidence" value="ECO:0007669"/>
    <property type="project" value="InterPro"/>
</dbReference>
<dbReference type="PANTHER" id="PTHR12162:SF0">
    <property type="entry name" value="NIBRIN"/>
    <property type="match status" value="1"/>
</dbReference>
<evidence type="ECO:0000256" key="8">
    <source>
        <dbReference type="ARBA" id="ARBA00044757"/>
    </source>
</evidence>
<evidence type="ECO:0000256" key="3">
    <source>
        <dbReference type="ARBA" id="ARBA00022454"/>
    </source>
</evidence>
<dbReference type="InterPro" id="IPR040227">
    <property type="entry name" value="Nibrin-rel"/>
</dbReference>
<dbReference type="GO" id="GO:0003729">
    <property type="term" value="F:mRNA binding"/>
    <property type="evidence" value="ECO:0000318"/>
    <property type="project" value="GO_Central"/>
</dbReference>
<keyword evidence="11" id="KW-1185">Reference proteome</keyword>
<dbReference type="FunFam" id="2.60.200.20:FF:000017">
    <property type="entry name" value="Nibrin"/>
    <property type="match status" value="1"/>
</dbReference>
<evidence type="ECO:0000256" key="4">
    <source>
        <dbReference type="ARBA" id="ARBA00022763"/>
    </source>
</evidence>
<evidence type="ECO:0000256" key="7">
    <source>
        <dbReference type="ARBA" id="ARBA00023306"/>
    </source>
</evidence>
<comment type="similarity">
    <text evidence="8">Belongs to the Nibrin family.</text>
</comment>
<evidence type="ECO:0000313" key="10">
    <source>
        <dbReference type="EMBL" id="EYU24720.1"/>
    </source>
</evidence>
<evidence type="ECO:0000256" key="5">
    <source>
        <dbReference type="ARBA" id="ARBA00023204"/>
    </source>
</evidence>
<dbReference type="STRING" id="4155.A0A022QDX5"/>
<evidence type="ECO:0000256" key="1">
    <source>
        <dbReference type="ARBA" id="ARBA00004123"/>
    </source>
</evidence>
<dbReference type="GO" id="GO:0007095">
    <property type="term" value="P:mitotic G2 DNA damage checkpoint signaling"/>
    <property type="evidence" value="ECO:0007669"/>
    <property type="project" value="InterPro"/>
</dbReference>
<dbReference type="CDD" id="cd22667">
    <property type="entry name" value="FHA_NBN"/>
    <property type="match status" value="1"/>
</dbReference>
<dbReference type="Proteomes" id="UP000030748">
    <property type="component" value="Unassembled WGS sequence"/>
</dbReference>
<dbReference type="InterPro" id="IPR008984">
    <property type="entry name" value="SMAD_FHA_dom_sf"/>
</dbReference>
<proteinExistence type="inferred from homology"/>
<dbReference type="AlphaFoldDB" id="A0A022QDX5"/>